<name>A0AAV7PHJ4_PLEWA</name>
<accession>A0AAV7PHJ4</accession>
<organism evidence="1 2">
    <name type="scientific">Pleurodeles waltl</name>
    <name type="common">Iberian ribbed newt</name>
    <dbReference type="NCBI Taxonomy" id="8319"/>
    <lineage>
        <taxon>Eukaryota</taxon>
        <taxon>Metazoa</taxon>
        <taxon>Chordata</taxon>
        <taxon>Craniata</taxon>
        <taxon>Vertebrata</taxon>
        <taxon>Euteleostomi</taxon>
        <taxon>Amphibia</taxon>
        <taxon>Batrachia</taxon>
        <taxon>Caudata</taxon>
        <taxon>Salamandroidea</taxon>
        <taxon>Salamandridae</taxon>
        <taxon>Pleurodelinae</taxon>
        <taxon>Pleurodeles</taxon>
    </lineage>
</organism>
<gene>
    <name evidence="1" type="ORF">NDU88_005098</name>
</gene>
<feature type="non-terminal residue" evidence="1">
    <location>
        <position position="150"/>
    </location>
</feature>
<dbReference type="AlphaFoldDB" id="A0AAV7PHJ4"/>
<keyword evidence="2" id="KW-1185">Reference proteome</keyword>
<sequence length="150" mass="16451">MHGAQSSDEAWNDGRVRVRLTYHWMRGMMRLLAPHTWTRLYFALPREFAVFCLGIFSVTATRAPCPEGVHHVAMAQALWRSVNSENGLPPSDTPEGLGVVPGSSACSLWGLACRRTGPTARCSRRLSYSTGFTAVPLGVSFVELDAVPVF</sequence>
<protein>
    <submittedName>
        <fullName evidence="1">Uncharacterized protein</fullName>
    </submittedName>
</protein>
<dbReference type="EMBL" id="JANPWB010000011">
    <property type="protein sequence ID" value="KAJ1126692.1"/>
    <property type="molecule type" value="Genomic_DNA"/>
</dbReference>
<proteinExistence type="predicted"/>
<evidence type="ECO:0000313" key="2">
    <source>
        <dbReference type="Proteomes" id="UP001066276"/>
    </source>
</evidence>
<reference evidence="1" key="1">
    <citation type="journal article" date="2022" name="bioRxiv">
        <title>Sequencing and chromosome-scale assembly of the giantPleurodeles waltlgenome.</title>
        <authorList>
            <person name="Brown T."/>
            <person name="Elewa A."/>
            <person name="Iarovenko S."/>
            <person name="Subramanian E."/>
            <person name="Araus A.J."/>
            <person name="Petzold A."/>
            <person name="Susuki M."/>
            <person name="Suzuki K.-i.T."/>
            <person name="Hayashi T."/>
            <person name="Toyoda A."/>
            <person name="Oliveira C."/>
            <person name="Osipova E."/>
            <person name="Leigh N.D."/>
            <person name="Simon A."/>
            <person name="Yun M.H."/>
        </authorList>
    </citation>
    <scope>NUCLEOTIDE SEQUENCE</scope>
    <source>
        <strain evidence="1">20211129_DDA</strain>
        <tissue evidence="1">Liver</tissue>
    </source>
</reference>
<comment type="caution">
    <text evidence="1">The sequence shown here is derived from an EMBL/GenBank/DDBJ whole genome shotgun (WGS) entry which is preliminary data.</text>
</comment>
<evidence type="ECO:0000313" key="1">
    <source>
        <dbReference type="EMBL" id="KAJ1126692.1"/>
    </source>
</evidence>
<dbReference type="Proteomes" id="UP001066276">
    <property type="component" value="Chromosome 7"/>
</dbReference>